<comment type="caution">
    <text evidence="2">The sequence shown here is derived from an EMBL/GenBank/DDBJ whole genome shotgun (WGS) entry which is preliminary data.</text>
</comment>
<accession>A0A5B7FHP7</accession>
<reference evidence="2 3" key="1">
    <citation type="submission" date="2019-05" db="EMBL/GenBank/DDBJ databases">
        <title>Another draft genome of Portunus trituberculatus and its Hox gene families provides insights of decapod evolution.</title>
        <authorList>
            <person name="Jeong J.-H."/>
            <person name="Song I."/>
            <person name="Kim S."/>
            <person name="Choi T."/>
            <person name="Kim D."/>
            <person name="Ryu S."/>
            <person name="Kim W."/>
        </authorList>
    </citation>
    <scope>NUCLEOTIDE SEQUENCE [LARGE SCALE GENOMIC DNA]</scope>
    <source>
        <tissue evidence="2">Muscle</tissue>
    </source>
</reference>
<dbReference type="Proteomes" id="UP000324222">
    <property type="component" value="Unassembled WGS sequence"/>
</dbReference>
<proteinExistence type="predicted"/>
<sequence length="758" mass="81077">MGVPVTETLSTLDQVQVSQVTVPIAEPMSPTVEIKHSLAEIETITLKPKVNIPLVEVETPLTGSLSSATEFGTPVSKEEVPVFEAGFAVAQVPVPKVDVKVPVAGGEAQVAKVKVPVVDVEVPLVKAGSAVAEVALPKVVVEVPLAGVEEPVHEVEVPVVEAVSAVAEVGVPKIDVEVPVVGTDVPVFEAKVAMAEVEETVPEVRAPLAEGEVVPLDEVRIPIAEVEGSVDTGVVPVSKVETPVNKVETPVFKNVPFVAISRNPKDAIVTPIDGNVVLTAETVVSVIDHTSASPSEREAASVIQESPAPIWVPEVRPEEELPIPQILPELPDAHDPKETVGDEGTQGITNIPPTPHQIDMHITAAKGVAFGKSGLTVPEIPKLVEEEEASSLLNIWRHALLLQNRNPTAPRPRAQVVPRTILSPPPFLVYNLAPQDGPHPLYSDTPENTALRAEFLLDYLVQDPISASDKRIAHPEGFTVPNLAKKNLVFKADDAGGLTINGVEVMSVKTLADGTEVFFLANLLFEQMAKVDAALRKLNSQPRRFGPLGHPLEGSVPVTAEEVLPITSRRLQPVPPIPGLVAESEASTLLDLWRHALWTQRGSVTHRSDLPGPVTATDIRRAGSLTATNLAGHRLTFAVNDAGIFTINGVPVEGMMALPDGTQVYALAGLLFDHAARVDQALQSLLRATDFLPIPITANPRLPPPIFPHYNPTFQHLHSSLRTRRLGEDRRQSLSSTLTTLPHEMLKGPPPSPPPTFF</sequence>
<dbReference type="OrthoDB" id="6362450at2759"/>
<dbReference type="AlphaFoldDB" id="A0A5B7FHP7"/>
<feature type="region of interest" description="Disordered" evidence="1">
    <location>
        <begin position="724"/>
        <end position="758"/>
    </location>
</feature>
<gene>
    <name evidence="2" type="ORF">E2C01_040529</name>
</gene>
<name>A0A5B7FHP7_PORTR</name>
<keyword evidence="3" id="KW-1185">Reference proteome</keyword>
<dbReference type="EMBL" id="VSRR010007385">
    <property type="protein sequence ID" value="MPC46801.1"/>
    <property type="molecule type" value="Genomic_DNA"/>
</dbReference>
<feature type="compositionally biased region" description="Pro residues" evidence="1">
    <location>
        <begin position="748"/>
        <end position="758"/>
    </location>
</feature>
<evidence type="ECO:0000256" key="1">
    <source>
        <dbReference type="SAM" id="MobiDB-lite"/>
    </source>
</evidence>
<protein>
    <submittedName>
        <fullName evidence="2">Uncharacterized protein</fullName>
    </submittedName>
</protein>
<evidence type="ECO:0000313" key="3">
    <source>
        <dbReference type="Proteomes" id="UP000324222"/>
    </source>
</evidence>
<organism evidence="2 3">
    <name type="scientific">Portunus trituberculatus</name>
    <name type="common">Swimming crab</name>
    <name type="synonym">Neptunus trituberculatus</name>
    <dbReference type="NCBI Taxonomy" id="210409"/>
    <lineage>
        <taxon>Eukaryota</taxon>
        <taxon>Metazoa</taxon>
        <taxon>Ecdysozoa</taxon>
        <taxon>Arthropoda</taxon>
        <taxon>Crustacea</taxon>
        <taxon>Multicrustacea</taxon>
        <taxon>Malacostraca</taxon>
        <taxon>Eumalacostraca</taxon>
        <taxon>Eucarida</taxon>
        <taxon>Decapoda</taxon>
        <taxon>Pleocyemata</taxon>
        <taxon>Brachyura</taxon>
        <taxon>Eubrachyura</taxon>
        <taxon>Portunoidea</taxon>
        <taxon>Portunidae</taxon>
        <taxon>Portuninae</taxon>
        <taxon>Portunus</taxon>
    </lineage>
</organism>
<evidence type="ECO:0000313" key="2">
    <source>
        <dbReference type="EMBL" id="MPC46801.1"/>
    </source>
</evidence>